<evidence type="ECO:0000313" key="5">
    <source>
        <dbReference type="EMBL" id="GGO49043.1"/>
    </source>
</evidence>
<organism evidence="5 6">
    <name type="scientific">Citricoccus zhacaiensis</name>
    <dbReference type="NCBI Taxonomy" id="489142"/>
    <lineage>
        <taxon>Bacteria</taxon>
        <taxon>Bacillati</taxon>
        <taxon>Actinomycetota</taxon>
        <taxon>Actinomycetes</taxon>
        <taxon>Micrococcales</taxon>
        <taxon>Micrococcaceae</taxon>
        <taxon>Citricoccus</taxon>
    </lineage>
</organism>
<dbReference type="EMBL" id="BMLQ01000011">
    <property type="protein sequence ID" value="GGO49043.1"/>
    <property type="molecule type" value="Genomic_DNA"/>
</dbReference>
<protein>
    <submittedName>
        <fullName evidence="5">Oxidoreductase</fullName>
    </submittedName>
</protein>
<proteinExistence type="inferred from homology"/>
<comment type="caution">
    <text evidence="5">The sequence shown here is derived from an EMBL/GenBank/DDBJ whole genome shotgun (WGS) entry which is preliminary data.</text>
</comment>
<dbReference type="PROSITE" id="PS00063">
    <property type="entry name" value="ALDOKETO_REDUCTASE_3"/>
    <property type="match status" value="1"/>
</dbReference>
<dbReference type="InterPro" id="IPR018170">
    <property type="entry name" value="Aldo/ket_reductase_CS"/>
</dbReference>
<dbReference type="Gene3D" id="3.20.20.100">
    <property type="entry name" value="NADP-dependent oxidoreductase domain"/>
    <property type="match status" value="1"/>
</dbReference>
<gene>
    <name evidence="5" type="ORF">GCM10010977_30010</name>
</gene>
<dbReference type="PIRSF" id="PIRSF000097">
    <property type="entry name" value="AKR"/>
    <property type="match status" value="1"/>
</dbReference>
<dbReference type="InterPro" id="IPR036812">
    <property type="entry name" value="NAD(P)_OxRdtase_dom_sf"/>
</dbReference>
<dbReference type="PANTHER" id="PTHR43827:SF3">
    <property type="entry name" value="NADP-DEPENDENT OXIDOREDUCTASE DOMAIN-CONTAINING PROTEIN"/>
    <property type="match status" value="1"/>
</dbReference>
<dbReference type="InterPro" id="IPR023210">
    <property type="entry name" value="NADP_OxRdtase_dom"/>
</dbReference>
<dbReference type="PANTHER" id="PTHR43827">
    <property type="entry name" value="2,5-DIKETO-D-GLUCONIC ACID REDUCTASE"/>
    <property type="match status" value="1"/>
</dbReference>
<keyword evidence="2" id="KW-0521">NADP</keyword>
<dbReference type="Pfam" id="PF00248">
    <property type="entry name" value="Aldo_ket_red"/>
    <property type="match status" value="1"/>
</dbReference>
<keyword evidence="3" id="KW-0560">Oxidoreductase</keyword>
<dbReference type="RefSeq" id="WP_188806913.1">
    <property type="nucleotide sequence ID" value="NZ_BAAAOU010000015.1"/>
</dbReference>
<evidence type="ECO:0000313" key="6">
    <source>
        <dbReference type="Proteomes" id="UP000642509"/>
    </source>
</evidence>
<reference evidence="6" key="1">
    <citation type="journal article" date="2019" name="Int. J. Syst. Evol. Microbiol.">
        <title>The Global Catalogue of Microorganisms (GCM) 10K type strain sequencing project: providing services to taxonomists for standard genome sequencing and annotation.</title>
        <authorList>
            <consortium name="The Broad Institute Genomics Platform"/>
            <consortium name="The Broad Institute Genome Sequencing Center for Infectious Disease"/>
            <person name="Wu L."/>
            <person name="Ma J."/>
        </authorList>
    </citation>
    <scope>NUCLEOTIDE SEQUENCE [LARGE SCALE GENOMIC DNA]</scope>
    <source>
        <strain evidence="6">CGMCC 1.7064</strain>
    </source>
</reference>
<dbReference type="SUPFAM" id="SSF51430">
    <property type="entry name" value="NAD(P)-linked oxidoreductase"/>
    <property type="match status" value="1"/>
</dbReference>
<sequence>MNSIAPHATLTGSGVDGVDIPIVGIGTWPLTGSECTASVTQALALGYRHVDTAENYGNEDAVGLAVRESGLAREDVFVTTKFNKDSHGDAATVRQSAERALKRMGLDYLDLFLVHWPNPAQDLYVQTCESLVGLVETGLVRAWGVSNFKPVHLQRVLDAGMVPPVNQVQVDPEHAQHDVEQFNAASGVATAAYSPLARGSEVLNRAELVDPAARVGRTPAQVALRWHLQQGRIVVPRSANEERQRQNLDLFDFALTEEEMARIDALDTGEGPRLDSDEFGH</sequence>
<dbReference type="PRINTS" id="PR00069">
    <property type="entry name" value="ALDKETRDTASE"/>
</dbReference>
<feature type="domain" description="NADP-dependent oxidoreductase" evidence="4">
    <location>
        <begin position="24"/>
        <end position="267"/>
    </location>
</feature>
<dbReference type="InterPro" id="IPR020471">
    <property type="entry name" value="AKR"/>
</dbReference>
<evidence type="ECO:0000256" key="3">
    <source>
        <dbReference type="ARBA" id="ARBA00023002"/>
    </source>
</evidence>
<dbReference type="CDD" id="cd19071">
    <property type="entry name" value="AKR_AKR1-5-like"/>
    <property type="match status" value="1"/>
</dbReference>
<dbReference type="PROSITE" id="PS00798">
    <property type="entry name" value="ALDOKETO_REDUCTASE_1"/>
    <property type="match status" value="1"/>
</dbReference>
<keyword evidence="6" id="KW-1185">Reference proteome</keyword>
<evidence type="ECO:0000256" key="2">
    <source>
        <dbReference type="ARBA" id="ARBA00022857"/>
    </source>
</evidence>
<name>A0ABQ2MB33_9MICC</name>
<dbReference type="Proteomes" id="UP000642509">
    <property type="component" value="Unassembled WGS sequence"/>
</dbReference>
<evidence type="ECO:0000256" key="1">
    <source>
        <dbReference type="ARBA" id="ARBA00007905"/>
    </source>
</evidence>
<accession>A0ABQ2MB33</accession>
<comment type="similarity">
    <text evidence="1">Belongs to the aldo/keto reductase family.</text>
</comment>
<evidence type="ECO:0000259" key="4">
    <source>
        <dbReference type="Pfam" id="PF00248"/>
    </source>
</evidence>